<proteinExistence type="predicted"/>
<dbReference type="AlphaFoldDB" id="A0AAN8A215"/>
<dbReference type="Proteomes" id="UP001310594">
    <property type="component" value="Unassembled WGS sequence"/>
</dbReference>
<name>A0AAN8A215_9PEZI</name>
<gene>
    <name evidence="1" type="ORF">LTR97_007299</name>
</gene>
<sequence length="212" mass="23966">MAASSSTSLPNTTSKLATLPHETLCNIFTYHLQPKKPIIIQSNARRALIDNICVKAAKARCLGLDIALVNKAFYFAAMEAYYGRKELSFRSIQEMRECFEHIGVDRKRRITTVVLPMRWSSKLGCRVGVGLIWLASEGRYYSQDTNPKEVLRSLPGLNKLVVHVLPQYGEWGFSGKTKADVKEYVAREWLPEGVAVEYSVERQTPHGYARGR</sequence>
<reference evidence="1" key="1">
    <citation type="submission" date="2023-08" db="EMBL/GenBank/DDBJ databases">
        <title>Black Yeasts Isolated from many extreme environments.</title>
        <authorList>
            <person name="Coleine C."/>
            <person name="Stajich J.E."/>
            <person name="Selbmann L."/>
        </authorList>
    </citation>
    <scope>NUCLEOTIDE SEQUENCE</scope>
    <source>
        <strain evidence="1">CCFEE 5810</strain>
    </source>
</reference>
<evidence type="ECO:0000313" key="1">
    <source>
        <dbReference type="EMBL" id="KAK5697164.1"/>
    </source>
</evidence>
<organism evidence="1 2">
    <name type="scientific">Elasticomyces elasticus</name>
    <dbReference type="NCBI Taxonomy" id="574655"/>
    <lineage>
        <taxon>Eukaryota</taxon>
        <taxon>Fungi</taxon>
        <taxon>Dikarya</taxon>
        <taxon>Ascomycota</taxon>
        <taxon>Pezizomycotina</taxon>
        <taxon>Dothideomycetes</taxon>
        <taxon>Dothideomycetidae</taxon>
        <taxon>Mycosphaerellales</taxon>
        <taxon>Teratosphaeriaceae</taxon>
        <taxon>Elasticomyces</taxon>
    </lineage>
</organism>
<accession>A0AAN8A215</accession>
<comment type="caution">
    <text evidence="1">The sequence shown here is derived from an EMBL/GenBank/DDBJ whole genome shotgun (WGS) entry which is preliminary data.</text>
</comment>
<evidence type="ECO:0000313" key="2">
    <source>
        <dbReference type="Proteomes" id="UP001310594"/>
    </source>
</evidence>
<protein>
    <submittedName>
        <fullName evidence="1">Uncharacterized protein</fullName>
    </submittedName>
</protein>
<dbReference type="EMBL" id="JAVRQU010000011">
    <property type="protein sequence ID" value="KAK5697164.1"/>
    <property type="molecule type" value="Genomic_DNA"/>
</dbReference>